<dbReference type="GO" id="GO:0016787">
    <property type="term" value="F:hydrolase activity"/>
    <property type="evidence" value="ECO:0007669"/>
    <property type="project" value="UniProtKB-KW"/>
</dbReference>
<dbReference type="CDD" id="cd01427">
    <property type="entry name" value="HAD_like"/>
    <property type="match status" value="1"/>
</dbReference>
<sequence length="218" mass="25526">MGINTLCYLFDLDGTLTTLDDDTFIKIYFKLLSEYSRDRVDPKRLLATILTAVKNLEVEVETRENNYQRFMRFFSKKMGDKSQQWYESFFNKFYETDFDGLETFIKPRENAVKALLELKKQGHRIVLATNPVFPYIAIEKRIRWVGLTPEIFDHITTMENSHFVKPLPDYYLEIMETVGVSPKECIMIGNDEIMDGACRNVGIAYINVMELEVLLKDL</sequence>
<reference evidence="2 3" key="1">
    <citation type="submission" date="2009-06" db="EMBL/GenBank/DDBJ databases">
        <title>Complete sequence of Thermotogales bacterium TBF 19.5.1.</title>
        <authorList>
            <consortium name="US DOE Joint Genome Institute"/>
            <person name="Lucas S."/>
            <person name="Copeland A."/>
            <person name="Lapidus A."/>
            <person name="Glavina del Rio T."/>
            <person name="Tice H."/>
            <person name="Bruce D."/>
            <person name="Goodwin L."/>
            <person name="Pitluck S."/>
            <person name="Chertkov O."/>
            <person name="Brettin T."/>
            <person name="Detter J.C."/>
            <person name="Han C."/>
            <person name="Schmutz J."/>
            <person name="Larimer F."/>
            <person name="Land M."/>
            <person name="Hauser L."/>
            <person name="Kyrpides N."/>
            <person name="Ovchinnikova G."/>
            <person name="Noll K."/>
        </authorList>
    </citation>
    <scope>NUCLEOTIDE SEQUENCE [LARGE SCALE GENOMIC DNA]</scope>
    <source>
        <strain evidence="3">ATCC BAA-1733 / DSM 21960 / TBF 19.5.1</strain>
    </source>
</reference>
<dbReference type="KEGG" id="kol:Kole_1661"/>
<evidence type="ECO:0000256" key="1">
    <source>
        <dbReference type="ARBA" id="ARBA00022801"/>
    </source>
</evidence>
<accession>C5CFE1</accession>
<dbReference type="Gene3D" id="3.40.50.1000">
    <property type="entry name" value="HAD superfamily/HAD-like"/>
    <property type="match status" value="1"/>
</dbReference>
<reference evidence="2 3" key="2">
    <citation type="journal article" date="2011" name="J. Bacteriol.">
        <title>Genome Sequence of Kosmotoga olearia Strain TBF 19.5.1, a Thermophilic Bacterium with a Wide Growth Temperature Range, Isolated from the Troll B Oil Platform in the North Sea.</title>
        <authorList>
            <person name="Swithers K.S."/>
            <person name="Dipippo J.L."/>
            <person name="Bruce D.C."/>
            <person name="Detter C."/>
            <person name="Tapia R."/>
            <person name="Han S."/>
            <person name="Goodwin L.A."/>
            <person name="Han J."/>
            <person name="Woyke T."/>
            <person name="Pitluck S."/>
            <person name="Pennacchio L."/>
            <person name="Nolan M."/>
            <person name="Mikhailova N."/>
            <person name="Land M.L."/>
            <person name="Nesbo C.L."/>
            <person name="Gogarten J.P."/>
            <person name="Noll K.M."/>
        </authorList>
    </citation>
    <scope>NUCLEOTIDE SEQUENCE [LARGE SCALE GENOMIC DNA]</scope>
    <source>
        <strain evidence="3">ATCC BAA-1733 / DSM 21960 / TBF 19.5.1</strain>
    </source>
</reference>
<dbReference type="OrthoDB" id="9809962at2"/>
<name>C5CFE1_KOSOT</name>
<dbReference type="SUPFAM" id="SSF56784">
    <property type="entry name" value="HAD-like"/>
    <property type="match status" value="1"/>
</dbReference>
<dbReference type="InterPro" id="IPR023214">
    <property type="entry name" value="HAD_sf"/>
</dbReference>
<proteinExistence type="predicted"/>
<dbReference type="STRING" id="521045.Kole_1661"/>
<dbReference type="Pfam" id="PF00702">
    <property type="entry name" value="Hydrolase"/>
    <property type="match status" value="1"/>
</dbReference>
<organism evidence="2 3">
    <name type="scientific">Kosmotoga olearia (strain ATCC BAA-1733 / DSM 21960 / TBF 19.5.1)</name>
    <dbReference type="NCBI Taxonomy" id="521045"/>
    <lineage>
        <taxon>Bacteria</taxon>
        <taxon>Thermotogati</taxon>
        <taxon>Thermotogota</taxon>
        <taxon>Thermotogae</taxon>
        <taxon>Kosmotogales</taxon>
        <taxon>Kosmotogaceae</taxon>
        <taxon>Kosmotoga</taxon>
    </lineage>
</organism>
<dbReference type="InterPro" id="IPR036412">
    <property type="entry name" value="HAD-like_sf"/>
</dbReference>
<keyword evidence="1 2" id="KW-0378">Hydrolase</keyword>
<dbReference type="RefSeq" id="WP_015868995.1">
    <property type="nucleotide sequence ID" value="NC_012785.1"/>
</dbReference>
<dbReference type="PANTHER" id="PTHR43316:SF3">
    <property type="entry name" value="HALOACID DEHALOGENASE, TYPE II (AFU_ORTHOLOGUE AFUA_2G07750)-RELATED"/>
    <property type="match status" value="1"/>
</dbReference>
<dbReference type="EMBL" id="CP001634">
    <property type="protein sequence ID" value="ACR80350.1"/>
    <property type="molecule type" value="Genomic_DNA"/>
</dbReference>
<dbReference type="PANTHER" id="PTHR43316">
    <property type="entry name" value="HYDROLASE, HALOACID DELAHOGENASE-RELATED"/>
    <property type="match status" value="1"/>
</dbReference>
<dbReference type="AlphaFoldDB" id="C5CFE1"/>
<gene>
    <name evidence="2" type="ordered locus">Kole_1661</name>
</gene>
<dbReference type="Proteomes" id="UP000002382">
    <property type="component" value="Chromosome"/>
</dbReference>
<dbReference type="HOGENOM" id="CLU_064956_1_0_0"/>
<evidence type="ECO:0000313" key="3">
    <source>
        <dbReference type="Proteomes" id="UP000002382"/>
    </source>
</evidence>
<dbReference type="SFLD" id="SFLDS00003">
    <property type="entry name" value="Haloacid_Dehalogenase"/>
    <property type="match status" value="1"/>
</dbReference>
<dbReference type="eggNOG" id="COG0637">
    <property type="taxonomic scope" value="Bacteria"/>
</dbReference>
<keyword evidence="3" id="KW-1185">Reference proteome</keyword>
<dbReference type="SFLD" id="SFLDG01129">
    <property type="entry name" value="C1.5:_HAD__Beta-PGM__Phosphata"/>
    <property type="match status" value="1"/>
</dbReference>
<dbReference type="InterPro" id="IPR006439">
    <property type="entry name" value="HAD-SF_hydro_IA"/>
</dbReference>
<dbReference type="InterPro" id="IPR051540">
    <property type="entry name" value="S-2-haloacid_dehalogenase"/>
</dbReference>
<protein>
    <submittedName>
        <fullName evidence="2">Haloacid dehalogenase domain protein hydrolase</fullName>
    </submittedName>
</protein>
<evidence type="ECO:0000313" key="2">
    <source>
        <dbReference type="EMBL" id="ACR80350.1"/>
    </source>
</evidence>
<dbReference type="PRINTS" id="PR00413">
    <property type="entry name" value="HADHALOGNASE"/>
</dbReference>